<feature type="transmembrane region" description="Helical" evidence="1">
    <location>
        <begin position="35"/>
        <end position="56"/>
    </location>
</feature>
<feature type="transmembrane region" description="Helical" evidence="1">
    <location>
        <begin position="9"/>
        <end position="29"/>
    </location>
</feature>
<gene>
    <name evidence="3" type="ORF">CR203_17415</name>
</gene>
<sequence>MLPFIYNKWIVLLLNFFFSFLLFIVFAPTSNLLHYINALFYVALAYLIVWLISFIIKGRFLDGIIHGFSRVGKRLLNDEFESEWSDERKLSTKISSRFLNLVLFQILVLLFIMSGLLFIYYM</sequence>
<keyword evidence="1" id="KW-1133">Transmembrane helix</keyword>
<keyword evidence="4" id="KW-1185">Reference proteome</keyword>
<evidence type="ECO:0000256" key="1">
    <source>
        <dbReference type="SAM" id="Phobius"/>
    </source>
</evidence>
<dbReference type="OrthoDB" id="2989943at2"/>
<dbReference type="EMBL" id="PDOE01000009">
    <property type="protein sequence ID" value="RKL66070.1"/>
    <property type="molecule type" value="Genomic_DNA"/>
</dbReference>
<dbReference type="Pfam" id="PF13038">
    <property type="entry name" value="DUF3899"/>
    <property type="match status" value="1"/>
</dbReference>
<keyword evidence="1" id="KW-0472">Membrane</keyword>
<evidence type="ECO:0000313" key="4">
    <source>
        <dbReference type="Proteomes" id="UP000281498"/>
    </source>
</evidence>
<keyword evidence="1" id="KW-0812">Transmembrane</keyword>
<protein>
    <recommendedName>
        <fullName evidence="2">DUF3899 domain-containing protein</fullName>
    </recommendedName>
</protein>
<dbReference type="AlphaFoldDB" id="A0A3A9K5D7"/>
<dbReference type="InterPro" id="IPR025007">
    <property type="entry name" value="DUF3899"/>
</dbReference>
<comment type="caution">
    <text evidence="3">The sequence shown here is derived from an EMBL/GenBank/DDBJ whole genome shotgun (WGS) entry which is preliminary data.</text>
</comment>
<evidence type="ECO:0000313" key="3">
    <source>
        <dbReference type="EMBL" id="RKL66070.1"/>
    </source>
</evidence>
<feature type="transmembrane region" description="Helical" evidence="1">
    <location>
        <begin position="98"/>
        <end position="121"/>
    </location>
</feature>
<dbReference type="Proteomes" id="UP000281498">
    <property type="component" value="Unassembled WGS sequence"/>
</dbReference>
<dbReference type="RefSeq" id="WP_110938142.1">
    <property type="nucleotide sequence ID" value="NZ_KZ614147.1"/>
</dbReference>
<reference evidence="3 4" key="1">
    <citation type="submission" date="2017-10" db="EMBL/GenBank/DDBJ databases">
        <title>Bacillus sp. nov., a halophilic bacterium isolated from a Keqin Lake.</title>
        <authorList>
            <person name="Wang H."/>
        </authorList>
    </citation>
    <scope>NUCLEOTIDE SEQUENCE [LARGE SCALE GENOMIC DNA]</scope>
    <source>
        <strain evidence="3 4">KCTC 13187</strain>
    </source>
</reference>
<name>A0A3A9K5D7_9BACI</name>
<accession>A0A3A9K5D7</accession>
<evidence type="ECO:0000259" key="2">
    <source>
        <dbReference type="Pfam" id="PF13038"/>
    </source>
</evidence>
<organism evidence="3 4">
    <name type="scientific">Salipaludibacillus neizhouensis</name>
    <dbReference type="NCBI Taxonomy" id="885475"/>
    <lineage>
        <taxon>Bacteria</taxon>
        <taxon>Bacillati</taxon>
        <taxon>Bacillota</taxon>
        <taxon>Bacilli</taxon>
        <taxon>Bacillales</taxon>
        <taxon>Bacillaceae</taxon>
    </lineage>
</organism>
<proteinExistence type="predicted"/>
<feature type="domain" description="DUF3899" evidence="2">
    <location>
        <begin position="36"/>
        <end position="111"/>
    </location>
</feature>